<proteinExistence type="predicted"/>
<reference evidence="3 4" key="1">
    <citation type="journal article" date="2011" name="Proc. Natl. Acad. Sci. U.S.A.">
        <title>Evolutionary erosion of yeast sex chromosomes by mating-type switching accidents.</title>
        <authorList>
            <person name="Gordon J.L."/>
            <person name="Armisen D."/>
            <person name="Proux-Wera E."/>
            <person name="Oheigeartaigh S.S."/>
            <person name="Byrne K.P."/>
            <person name="Wolfe K.H."/>
        </authorList>
    </citation>
    <scope>NUCLEOTIDE SEQUENCE [LARGE SCALE GENOMIC DNA]</scope>
    <source>
        <strain evidence="4">ATCC 34711 / CBS 6284 / DSM 70876 / NBRC 10599 / NRRL Y-10934 / UCD 77-7</strain>
    </source>
</reference>
<dbReference type="FunCoup" id="I2GVF7">
    <property type="interactions" value="132"/>
</dbReference>
<dbReference type="PANTHER" id="PTHR15615">
    <property type="match status" value="1"/>
</dbReference>
<protein>
    <recommendedName>
        <fullName evidence="2">Cyclin N-terminal domain-containing protein</fullName>
    </recommendedName>
</protein>
<dbReference type="GO" id="GO:0016538">
    <property type="term" value="F:cyclin-dependent protein serine/threonine kinase regulator activity"/>
    <property type="evidence" value="ECO:0007669"/>
    <property type="project" value="TreeGrafter"/>
</dbReference>
<keyword evidence="4" id="KW-1185">Reference proteome</keyword>
<dbReference type="SUPFAM" id="SSF47954">
    <property type="entry name" value="Cyclin-like"/>
    <property type="match status" value="1"/>
</dbReference>
<feature type="domain" description="Cyclin N-terminal" evidence="2">
    <location>
        <begin position="57"/>
        <end position="155"/>
    </location>
</feature>
<feature type="region of interest" description="Disordered" evidence="1">
    <location>
        <begin position="188"/>
        <end position="223"/>
    </location>
</feature>
<evidence type="ECO:0000256" key="1">
    <source>
        <dbReference type="SAM" id="MobiDB-lite"/>
    </source>
</evidence>
<dbReference type="GO" id="GO:0019901">
    <property type="term" value="F:protein kinase binding"/>
    <property type="evidence" value="ECO:0007669"/>
    <property type="project" value="InterPro"/>
</dbReference>
<dbReference type="STRING" id="1071380.I2GVF7"/>
<dbReference type="PANTHER" id="PTHR15615:SF36">
    <property type="entry name" value="PHO85 CYCLIN-5"/>
    <property type="match status" value="1"/>
</dbReference>
<dbReference type="HOGENOM" id="CLU_101101_0_0_1"/>
<evidence type="ECO:0000313" key="3">
    <source>
        <dbReference type="EMBL" id="CCH58109.1"/>
    </source>
</evidence>
<dbReference type="CDD" id="cd20557">
    <property type="entry name" value="CYCLIN_ScPCL1-like"/>
    <property type="match status" value="1"/>
</dbReference>
<evidence type="ECO:0000313" key="4">
    <source>
        <dbReference type="Proteomes" id="UP000002866"/>
    </source>
</evidence>
<dbReference type="RefSeq" id="XP_004177628.1">
    <property type="nucleotide sequence ID" value="XM_004177580.1"/>
</dbReference>
<dbReference type="KEGG" id="tbl:TBLA_0A03090"/>
<dbReference type="eggNOG" id="KOG1674">
    <property type="taxonomic scope" value="Eukaryota"/>
</dbReference>
<dbReference type="InterPro" id="IPR006671">
    <property type="entry name" value="Cyclin_N"/>
</dbReference>
<accession>I2GVF7</accession>
<gene>
    <name evidence="3" type="primary">TBLA0A03090</name>
    <name evidence="3" type="ORF">TBLA_0A03090</name>
</gene>
<organism evidence="3 4">
    <name type="scientific">Henningerozyma blattae (strain ATCC 34711 / CBS 6284 / DSM 70876 / NBRC 10599 / NRRL Y-10934 / UCD 77-7)</name>
    <name type="common">Yeast</name>
    <name type="synonym">Tetrapisispora blattae</name>
    <dbReference type="NCBI Taxonomy" id="1071380"/>
    <lineage>
        <taxon>Eukaryota</taxon>
        <taxon>Fungi</taxon>
        <taxon>Dikarya</taxon>
        <taxon>Ascomycota</taxon>
        <taxon>Saccharomycotina</taxon>
        <taxon>Saccharomycetes</taxon>
        <taxon>Saccharomycetales</taxon>
        <taxon>Saccharomycetaceae</taxon>
        <taxon>Henningerozyma</taxon>
    </lineage>
</organism>
<evidence type="ECO:0000259" key="2">
    <source>
        <dbReference type="Pfam" id="PF00134"/>
    </source>
</evidence>
<dbReference type="InterPro" id="IPR013922">
    <property type="entry name" value="Cyclin_PHO80-like"/>
</dbReference>
<dbReference type="GO" id="GO:0000307">
    <property type="term" value="C:cyclin-dependent protein kinase holoenzyme complex"/>
    <property type="evidence" value="ECO:0007669"/>
    <property type="project" value="UniProtKB-ARBA"/>
</dbReference>
<dbReference type="Proteomes" id="UP000002866">
    <property type="component" value="Chromosome 1"/>
</dbReference>
<dbReference type="InParanoid" id="I2GVF7"/>
<dbReference type="GO" id="GO:0005634">
    <property type="term" value="C:nucleus"/>
    <property type="evidence" value="ECO:0007669"/>
    <property type="project" value="TreeGrafter"/>
</dbReference>
<dbReference type="OrthoDB" id="286814at2759"/>
<dbReference type="EMBL" id="HE806316">
    <property type="protein sequence ID" value="CCH58109.1"/>
    <property type="molecule type" value="Genomic_DNA"/>
</dbReference>
<dbReference type="Gene3D" id="1.10.472.10">
    <property type="entry name" value="Cyclin-like"/>
    <property type="match status" value="1"/>
</dbReference>
<dbReference type="AlphaFoldDB" id="I2GVF7"/>
<name>I2GVF7_HENB6</name>
<feature type="compositionally biased region" description="Polar residues" evidence="1">
    <location>
        <begin position="188"/>
        <end position="205"/>
    </location>
</feature>
<sequence>MNMIIPYDTPPYVVESVNNGFHLHSSSSSPSLFIDNIAQYLSSVSLPFQTVKIKNDKATISAFLTQIIKRSKLSKSLVLYSTLYASKIFSKHQCNSPEFANCSKRILLLSIIIAHKFNNDNTFSIKTWSQISGLKSTELINMERWCLQTLDYNLNIDPIALKKFNIFIRSLNERTVINSALKRRRVSTSNNVSISPNPITNNHHQSACRVDSKRSSSSVDEDGLEIHTSHKRLKLVSILN</sequence>
<dbReference type="GeneID" id="14492853"/>
<dbReference type="InterPro" id="IPR036915">
    <property type="entry name" value="Cyclin-like_sf"/>
</dbReference>
<dbReference type="Pfam" id="PF00134">
    <property type="entry name" value="Cyclin_N"/>
    <property type="match status" value="1"/>
</dbReference>